<evidence type="ECO:0000313" key="6">
    <source>
        <dbReference type="Proteomes" id="UP000634136"/>
    </source>
</evidence>
<evidence type="ECO:0000259" key="4">
    <source>
        <dbReference type="Pfam" id="PF25597"/>
    </source>
</evidence>
<evidence type="ECO:0000313" key="5">
    <source>
        <dbReference type="EMBL" id="KAF7814760.1"/>
    </source>
</evidence>
<feature type="region of interest" description="Disordered" evidence="1">
    <location>
        <begin position="395"/>
        <end position="417"/>
    </location>
</feature>
<dbReference type="OrthoDB" id="1422884at2759"/>
<dbReference type="PANTHER" id="PTHR47481:SF31">
    <property type="entry name" value="OS01G0873500 PROTEIN"/>
    <property type="match status" value="1"/>
</dbReference>
<name>A0A834W924_9FABA</name>
<evidence type="ECO:0000256" key="1">
    <source>
        <dbReference type="SAM" id="MobiDB-lite"/>
    </source>
</evidence>
<feature type="domain" description="GAG-pre-integrase" evidence="2">
    <location>
        <begin position="235"/>
        <end position="291"/>
    </location>
</feature>
<comment type="caution">
    <text evidence="5">The sequence shown here is derived from an EMBL/GenBank/DDBJ whole genome shotgun (WGS) entry which is preliminary data.</text>
</comment>
<dbReference type="Pfam" id="PF14223">
    <property type="entry name" value="Retrotran_gag_2"/>
    <property type="match status" value="1"/>
</dbReference>
<feature type="compositionally biased region" description="Basic and acidic residues" evidence="1">
    <location>
        <begin position="131"/>
        <end position="145"/>
    </location>
</feature>
<dbReference type="AlphaFoldDB" id="A0A834W924"/>
<dbReference type="InterPro" id="IPR057670">
    <property type="entry name" value="SH3_retrovirus"/>
</dbReference>
<dbReference type="Pfam" id="PF25597">
    <property type="entry name" value="SH3_retrovirus"/>
    <property type="match status" value="1"/>
</dbReference>
<dbReference type="InterPro" id="IPR054722">
    <property type="entry name" value="PolX-like_BBD"/>
</dbReference>
<feature type="domain" description="Retrovirus-related Pol polyprotein from transposon TNT 1-94-like beta-barrel" evidence="3">
    <location>
        <begin position="167"/>
        <end position="226"/>
    </location>
</feature>
<dbReference type="EMBL" id="JAAIUW010000009">
    <property type="protein sequence ID" value="KAF7814760.1"/>
    <property type="molecule type" value="Genomic_DNA"/>
</dbReference>
<keyword evidence="6" id="KW-1185">Reference proteome</keyword>
<feature type="region of interest" description="Disordered" evidence="1">
    <location>
        <begin position="131"/>
        <end position="168"/>
    </location>
</feature>
<dbReference type="Pfam" id="PF22936">
    <property type="entry name" value="Pol_BBD"/>
    <property type="match status" value="1"/>
</dbReference>
<protein>
    <submittedName>
        <fullName evidence="5">Retrovirus-related Pol polyprotein from transposon TNT 1-94</fullName>
    </submittedName>
</protein>
<accession>A0A834W924</accession>
<dbReference type="Pfam" id="PF13976">
    <property type="entry name" value="gag_pre-integrs"/>
    <property type="match status" value="1"/>
</dbReference>
<feature type="domain" description="Retroviral polymerase SH3-like" evidence="4">
    <location>
        <begin position="319"/>
        <end position="381"/>
    </location>
</feature>
<dbReference type="PANTHER" id="PTHR47481">
    <property type="match status" value="1"/>
</dbReference>
<proteinExistence type="predicted"/>
<evidence type="ECO:0000259" key="2">
    <source>
        <dbReference type="Pfam" id="PF13976"/>
    </source>
</evidence>
<organism evidence="5 6">
    <name type="scientific">Senna tora</name>
    <dbReference type="NCBI Taxonomy" id="362788"/>
    <lineage>
        <taxon>Eukaryota</taxon>
        <taxon>Viridiplantae</taxon>
        <taxon>Streptophyta</taxon>
        <taxon>Embryophyta</taxon>
        <taxon>Tracheophyta</taxon>
        <taxon>Spermatophyta</taxon>
        <taxon>Magnoliopsida</taxon>
        <taxon>eudicotyledons</taxon>
        <taxon>Gunneridae</taxon>
        <taxon>Pentapetalae</taxon>
        <taxon>rosids</taxon>
        <taxon>fabids</taxon>
        <taxon>Fabales</taxon>
        <taxon>Fabaceae</taxon>
        <taxon>Caesalpinioideae</taxon>
        <taxon>Cassia clade</taxon>
        <taxon>Senna</taxon>
    </lineage>
</organism>
<evidence type="ECO:0000259" key="3">
    <source>
        <dbReference type="Pfam" id="PF22936"/>
    </source>
</evidence>
<gene>
    <name evidence="5" type="ORF">G2W53_028729</name>
</gene>
<dbReference type="Proteomes" id="UP000634136">
    <property type="component" value="Unassembled WGS sequence"/>
</dbReference>
<reference evidence="5" key="1">
    <citation type="submission" date="2020-09" db="EMBL/GenBank/DDBJ databases">
        <title>Genome-Enabled Discovery of Anthraquinone Biosynthesis in Senna tora.</title>
        <authorList>
            <person name="Kang S.-H."/>
            <person name="Pandey R.P."/>
            <person name="Lee C.-M."/>
            <person name="Sim J.-S."/>
            <person name="Jeong J.-T."/>
            <person name="Choi B.-S."/>
            <person name="Jung M."/>
            <person name="Ginzburg D."/>
            <person name="Zhao K."/>
            <person name="Won S.Y."/>
            <person name="Oh T.-J."/>
            <person name="Yu Y."/>
            <person name="Kim N.-H."/>
            <person name="Lee O.R."/>
            <person name="Lee T.-H."/>
            <person name="Bashyal P."/>
            <person name="Kim T.-S."/>
            <person name="Lee W.-H."/>
            <person name="Kawkins C."/>
            <person name="Kim C.-K."/>
            <person name="Kim J.S."/>
            <person name="Ahn B.O."/>
            <person name="Rhee S.Y."/>
            <person name="Sohng J.K."/>
        </authorList>
    </citation>
    <scope>NUCLEOTIDE SEQUENCE</scope>
    <source>
        <tissue evidence="5">Leaf</tissue>
    </source>
</reference>
<sequence>MENNAVANLHLALADSVLSSVAEKKTAKEIWDALVKLYEVKSLHTRIFLKRKLYTLRMNESTSVMDHINNLNTLFSQLTASDYKIVENERAELLLQSLPDSYDQLINNITNNNIADHLTFDDVTGAILEEESRRKNKQDRSESSKQAEALTVTRGRSMERDSSGSHGATWHMTSKRDWFYTYEPISGGSVLMGNDHALEIAGIDDLGCKTYTEGGTLKVMKGALVVMKGEKIKSNLYVLMGDTLQKAEASVATSNQEETSMMWHLKLGHMSERGLKVLAERNLLHGLKSSPSTAIGLKTPMKMWNGKPSDYSSLHMFGCPVYVMFNAQERTKLDSKSRKCIFLGYVDSVKGYRLWDPTAHKVVVSRDVIFAENELQSEQRNDSTVKETTTVQIDEKFGDDDSSEVEPEHNEQVPDEVNDTEFQQLPWLQRTIKSEMMAVVAGIDTNGMEMGELY</sequence>
<dbReference type="InterPro" id="IPR025724">
    <property type="entry name" value="GAG-pre-integrase_dom"/>
</dbReference>